<feature type="region of interest" description="Disordered" evidence="1">
    <location>
        <begin position="11"/>
        <end position="35"/>
    </location>
</feature>
<sequence length="148" mass="17211">MVRMRPYGMCPHFQSTPPTDHRPPHQGSGDGRSRTDPKLLLLVETAYPRLGRELAETLVHNRLRYKMEVAGKSLPALTNLDKGRYSVIVFENYHRYLNMDKWNRELLDKYCREYGVGILGFFPPANRHMIGVKVKGFPLYLHTKLSLR</sequence>
<protein>
    <submittedName>
        <fullName evidence="3">Bifunctional heparan sulfate N-deacetylase/N-sulfotransferase-like</fullName>
    </submittedName>
</protein>
<dbReference type="GO" id="GO:0016740">
    <property type="term" value="F:transferase activity"/>
    <property type="evidence" value="ECO:0007669"/>
    <property type="project" value="UniProtKB-KW"/>
</dbReference>
<proteinExistence type="predicted"/>
<evidence type="ECO:0000259" key="2">
    <source>
        <dbReference type="Pfam" id="PF25119"/>
    </source>
</evidence>
<feature type="domain" description="Heparan sulfate-N-deacetylase N-terminal" evidence="2">
    <location>
        <begin position="35"/>
        <end position="147"/>
    </location>
</feature>
<dbReference type="Pfam" id="PF25119">
    <property type="entry name" value="HSNSD_N"/>
    <property type="match status" value="1"/>
</dbReference>
<accession>A0A6G0YKZ6</accession>
<name>A0A6G0YKZ6_APHCR</name>
<evidence type="ECO:0000313" key="3">
    <source>
        <dbReference type="EMBL" id="KAF0757628.1"/>
    </source>
</evidence>
<keyword evidence="3" id="KW-0808">Transferase</keyword>
<feature type="non-terminal residue" evidence="3">
    <location>
        <position position="148"/>
    </location>
</feature>
<gene>
    <name evidence="3" type="ORF">FWK35_00030302</name>
</gene>
<organism evidence="3 4">
    <name type="scientific">Aphis craccivora</name>
    <name type="common">Cowpea aphid</name>
    <dbReference type="NCBI Taxonomy" id="307492"/>
    <lineage>
        <taxon>Eukaryota</taxon>
        <taxon>Metazoa</taxon>
        <taxon>Ecdysozoa</taxon>
        <taxon>Arthropoda</taxon>
        <taxon>Hexapoda</taxon>
        <taxon>Insecta</taxon>
        <taxon>Pterygota</taxon>
        <taxon>Neoptera</taxon>
        <taxon>Paraneoptera</taxon>
        <taxon>Hemiptera</taxon>
        <taxon>Sternorrhyncha</taxon>
        <taxon>Aphidomorpha</taxon>
        <taxon>Aphidoidea</taxon>
        <taxon>Aphididae</taxon>
        <taxon>Aphidini</taxon>
        <taxon>Aphis</taxon>
        <taxon>Aphis</taxon>
    </lineage>
</organism>
<dbReference type="AlphaFoldDB" id="A0A6G0YKZ6"/>
<reference evidence="3 4" key="1">
    <citation type="submission" date="2019-08" db="EMBL/GenBank/DDBJ databases">
        <title>Whole genome of Aphis craccivora.</title>
        <authorList>
            <person name="Voronova N.V."/>
            <person name="Shulinski R.S."/>
            <person name="Bandarenka Y.V."/>
            <person name="Zhorov D.G."/>
            <person name="Warner D."/>
        </authorList>
    </citation>
    <scope>NUCLEOTIDE SEQUENCE [LARGE SCALE GENOMIC DNA]</scope>
    <source>
        <strain evidence="3">180601</strain>
        <tissue evidence="3">Whole Body</tissue>
    </source>
</reference>
<keyword evidence="4" id="KW-1185">Reference proteome</keyword>
<comment type="caution">
    <text evidence="3">The sequence shown here is derived from an EMBL/GenBank/DDBJ whole genome shotgun (WGS) entry which is preliminary data.</text>
</comment>
<evidence type="ECO:0000256" key="1">
    <source>
        <dbReference type="SAM" id="MobiDB-lite"/>
    </source>
</evidence>
<dbReference type="Proteomes" id="UP000478052">
    <property type="component" value="Unassembled WGS sequence"/>
</dbReference>
<dbReference type="OrthoDB" id="6604109at2759"/>
<dbReference type="EMBL" id="VUJU01003523">
    <property type="protein sequence ID" value="KAF0757628.1"/>
    <property type="molecule type" value="Genomic_DNA"/>
</dbReference>
<evidence type="ECO:0000313" key="4">
    <source>
        <dbReference type="Proteomes" id="UP000478052"/>
    </source>
</evidence>
<dbReference type="InterPro" id="IPR056793">
    <property type="entry name" value="HSNSD_N"/>
</dbReference>